<proteinExistence type="predicted"/>
<dbReference type="OrthoDB" id="1652165at2"/>
<dbReference type="InterPro" id="IPR025667">
    <property type="entry name" value="SprB_repeat"/>
</dbReference>
<name>A0A2D0NDH3_FLAN2</name>
<keyword evidence="3" id="KW-1185">Reference proteome</keyword>
<evidence type="ECO:0000313" key="3">
    <source>
        <dbReference type="Proteomes" id="UP000223913"/>
    </source>
</evidence>
<feature type="signal peptide" evidence="1">
    <location>
        <begin position="1"/>
        <end position="20"/>
    </location>
</feature>
<dbReference type="Proteomes" id="UP000223913">
    <property type="component" value="Unassembled WGS sequence"/>
</dbReference>
<organism evidence="2 3">
    <name type="scientific">Flavilitoribacter nigricans (strain ATCC 23147 / DSM 23189 / NBRC 102662 / NCIMB 1420 / SS-2)</name>
    <name type="common">Lewinella nigricans</name>
    <dbReference type="NCBI Taxonomy" id="1122177"/>
    <lineage>
        <taxon>Bacteria</taxon>
        <taxon>Pseudomonadati</taxon>
        <taxon>Bacteroidota</taxon>
        <taxon>Saprospiria</taxon>
        <taxon>Saprospirales</taxon>
        <taxon>Lewinellaceae</taxon>
        <taxon>Flavilitoribacter</taxon>
    </lineage>
</organism>
<evidence type="ECO:0008006" key="4">
    <source>
        <dbReference type="Google" id="ProtNLM"/>
    </source>
</evidence>
<dbReference type="InterPro" id="IPR026341">
    <property type="entry name" value="T9SS_type_B"/>
</dbReference>
<evidence type="ECO:0000256" key="1">
    <source>
        <dbReference type="SAM" id="SignalP"/>
    </source>
</evidence>
<dbReference type="RefSeq" id="WP_099150400.1">
    <property type="nucleotide sequence ID" value="NZ_PDUD01000018.1"/>
</dbReference>
<accession>A0A2D0NDH3</accession>
<evidence type="ECO:0000313" key="2">
    <source>
        <dbReference type="EMBL" id="PHN06416.1"/>
    </source>
</evidence>
<dbReference type="EMBL" id="PDUD01000018">
    <property type="protein sequence ID" value="PHN06416.1"/>
    <property type="molecule type" value="Genomic_DNA"/>
</dbReference>
<gene>
    <name evidence="2" type="ORF">CRP01_12670</name>
</gene>
<comment type="caution">
    <text evidence="2">The sequence shown here is derived from an EMBL/GenBank/DDBJ whole genome shotgun (WGS) entry which is preliminary data.</text>
</comment>
<sequence length="773" mass="81863">MIKRLPSLILFLAIASMLSAQTILQPGDLAVVGLASNTGGDLGNCTPDGSGQFLGRDRVSFVCFKDITNGTVIDITDNGWEREKPGLWGNTEGFVRAVRGGGTIPAGTVITFEFPPTQADYQAVSPDGEWDFLVLGTNALNFNDSGDQIYFMQGGTWDNGTVFGCCNGDQDATYTGGNVLFGFNSKSTWNGFLGDSQNSALHPEVMSCFNMAPTSGVTSFTSYTGPETQATQMEWIARISDPLNWTAYDDCPAYQDPPATLAIGPSGMYLECTICQSCGAYTDTLTFFLPVSGGPFTLDYTDGMDTFRLTAVNSGAQVPVPVDTSVSYHLIRVEDIDSCPVYSNFESGADLVVSSAPPTLTCEPGADAPDGSVVFTATGGAPPYTITWTSESGISGSVSGDGSAPITISGLNVAGTYRAQLTDAAGCTQDCTFEIMGPDCGINVELEGVAPVCSDPGSGSIIASVNGQQGMVSYVWDPAGLSGNELFDLSAGLYQLTVTDEAGCTATSSLELPEPGSLEVDLELMESLSCDSNWGIQINDVSGGTPPYSVRLDPSGDPRVLDNFPYLLTDLVPGNYNLVFEDQENCQTTVEMVVPVGSNGNDLMLDLGFDIQVQPGQGVRIDPITNFNPVTVVWSPETAVADPTAFATTIRPDRTTRYVATATDVNGCTVSDSILITVASEELIFIPSIFSPNSDGVNDHFSLFPGPEISEVLSVRIFDRWGSQVFEGRNDTGWDGNWPGGRPAASGIYLYFTEVVDLQGNVSIIQGSVTLLR</sequence>
<keyword evidence="1" id="KW-0732">Signal</keyword>
<reference evidence="2 3" key="1">
    <citation type="submission" date="2017-10" db="EMBL/GenBank/DDBJ databases">
        <title>The draft genome sequence of Lewinella nigricans NBRC 102662.</title>
        <authorList>
            <person name="Wang K."/>
        </authorList>
    </citation>
    <scope>NUCLEOTIDE SEQUENCE [LARGE SCALE GENOMIC DNA]</scope>
    <source>
        <strain evidence="2 3">NBRC 102662</strain>
    </source>
</reference>
<dbReference type="Pfam" id="PF13573">
    <property type="entry name" value="SprB"/>
    <property type="match status" value="1"/>
</dbReference>
<feature type="chain" id="PRO_5012587394" description="T9SS type B sorting domain-containing protein" evidence="1">
    <location>
        <begin position="21"/>
        <end position="773"/>
    </location>
</feature>
<protein>
    <recommendedName>
        <fullName evidence="4">T9SS type B sorting domain-containing protein</fullName>
    </recommendedName>
</protein>
<dbReference type="NCBIfam" id="TIGR04131">
    <property type="entry name" value="Bac_Flav_CTERM"/>
    <property type="match status" value="1"/>
</dbReference>
<dbReference type="Pfam" id="PF13585">
    <property type="entry name" value="CHU_C"/>
    <property type="match status" value="1"/>
</dbReference>
<dbReference type="AlphaFoldDB" id="A0A2D0NDH3"/>